<evidence type="ECO:0000256" key="4">
    <source>
        <dbReference type="ARBA" id="ARBA00022777"/>
    </source>
</evidence>
<keyword evidence="2" id="KW-0859">Xylose metabolism</keyword>
<evidence type="ECO:0000259" key="7">
    <source>
        <dbReference type="Pfam" id="PF02782"/>
    </source>
</evidence>
<dbReference type="PANTHER" id="PTHR43095">
    <property type="entry name" value="SUGAR KINASE"/>
    <property type="match status" value="1"/>
</dbReference>
<keyword evidence="9" id="KW-1185">Reference proteome</keyword>
<dbReference type="GO" id="GO:0016301">
    <property type="term" value="F:kinase activity"/>
    <property type="evidence" value="ECO:0007669"/>
    <property type="project" value="UniProtKB-KW"/>
</dbReference>
<proteinExistence type="inferred from homology"/>
<sequence>MSMGSLVIAVDSSTTSTKAIIVDSAGSVLSQAKVEFAMSTPRVDFYEQDPRDWWKSTNEAVGQAVAQLSNTDRGRIKFLCATIQRQSFALVDSEGTPLRPGILWLDGRAAEQVKKIGSRRVHELSGFQPDTTPSIYKIAWLKDHEPENLAAAHKVVGVHGYLTHALTGQWVDSVATADSLGFLDSAKLDYSAELLDLIGIKRDQLADLVPAASVIAPIKPSVLKDWGIKQSVELVAACGDGQAAALGAGAIGMEEAYLNMGTALVAGVHSPRYQIADVFRTDVAGIPGQYVLEIVQNSGAHLAGWFRSELGNPELEGRPDPELDKAAAQVATGCGGLVTMPYWNAVQSPFWDPIAHGAIIGLAGAYGRAEIYRSILEGISLTMATNLHALANTTGVPLRSVRVMGGGQRSPLWRAIMTDCIGLPLTSCDTEEISAMGAAVMAMAQTDAYDSVEEASKGMAALGDTSEPNLKNHEIYLELAELQNQAYPALKAIMDRQYQFSLRHPLH</sequence>
<organism evidence="8 9">
    <name type="scientific">Varibaculum cambriense</name>
    <dbReference type="NCBI Taxonomy" id="184870"/>
    <lineage>
        <taxon>Bacteria</taxon>
        <taxon>Bacillati</taxon>
        <taxon>Actinomycetota</taxon>
        <taxon>Actinomycetes</taxon>
        <taxon>Actinomycetales</taxon>
        <taxon>Actinomycetaceae</taxon>
        <taxon>Varibaculum</taxon>
    </lineage>
</organism>
<feature type="domain" description="Carbohydrate kinase FGGY N-terminal" evidence="6">
    <location>
        <begin position="7"/>
        <end position="247"/>
    </location>
</feature>
<name>A0ABX4UMQ7_9ACTO</name>
<dbReference type="Proteomes" id="UP000243201">
    <property type="component" value="Unassembled WGS sequence"/>
</dbReference>
<gene>
    <name evidence="8" type="ORF">CJ240_07690</name>
</gene>
<dbReference type="InterPro" id="IPR018485">
    <property type="entry name" value="FGGY_C"/>
</dbReference>
<dbReference type="Pfam" id="PF02782">
    <property type="entry name" value="FGGY_C"/>
    <property type="match status" value="1"/>
</dbReference>
<keyword evidence="4 5" id="KW-0418">Kinase</keyword>
<evidence type="ECO:0000256" key="1">
    <source>
        <dbReference type="ARBA" id="ARBA00009156"/>
    </source>
</evidence>
<dbReference type="PIRSF" id="PIRSF000538">
    <property type="entry name" value="GlpK"/>
    <property type="match status" value="1"/>
</dbReference>
<evidence type="ECO:0000256" key="5">
    <source>
        <dbReference type="RuleBase" id="RU003733"/>
    </source>
</evidence>
<dbReference type="InterPro" id="IPR000577">
    <property type="entry name" value="Carb_kinase_FGGY"/>
</dbReference>
<comment type="caution">
    <text evidence="8">The sequence shown here is derived from an EMBL/GenBank/DDBJ whole genome shotgun (WGS) entry which is preliminary data.</text>
</comment>
<dbReference type="InterPro" id="IPR018483">
    <property type="entry name" value="Carb_kinase_FGGY_CS"/>
</dbReference>
<reference evidence="8 9" key="1">
    <citation type="submission" date="2017-09" db="EMBL/GenBank/DDBJ databases">
        <title>Bacterial strain isolated from the female urinary microbiota.</title>
        <authorList>
            <person name="Thomas-White K."/>
            <person name="Kumar N."/>
            <person name="Forster S."/>
            <person name="Putonti C."/>
            <person name="Lawley T."/>
            <person name="Wolfe A.J."/>
        </authorList>
    </citation>
    <scope>NUCLEOTIDE SEQUENCE [LARGE SCALE GENOMIC DNA]</scope>
    <source>
        <strain evidence="8 9">UMB0744</strain>
    </source>
</reference>
<protein>
    <submittedName>
        <fullName evidence="8">Xylulose kinase</fullName>
    </submittedName>
</protein>
<evidence type="ECO:0000256" key="3">
    <source>
        <dbReference type="ARBA" id="ARBA00022679"/>
    </source>
</evidence>
<keyword evidence="2" id="KW-0119">Carbohydrate metabolism</keyword>
<dbReference type="Pfam" id="PF00370">
    <property type="entry name" value="FGGY_N"/>
    <property type="match status" value="1"/>
</dbReference>
<dbReference type="InterPro" id="IPR043129">
    <property type="entry name" value="ATPase_NBD"/>
</dbReference>
<comment type="similarity">
    <text evidence="1 5">Belongs to the FGGY kinase family.</text>
</comment>
<evidence type="ECO:0000256" key="2">
    <source>
        <dbReference type="ARBA" id="ARBA00022629"/>
    </source>
</evidence>
<evidence type="ECO:0000313" key="8">
    <source>
        <dbReference type="EMBL" id="PMB88892.1"/>
    </source>
</evidence>
<evidence type="ECO:0000313" key="9">
    <source>
        <dbReference type="Proteomes" id="UP000243201"/>
    </source>
</evidence>
<dbReference type="EMBL" id="PNGC01000003">
    <property type="protein sequence ID" value="PMB88892.1"/>
    <property type="molecule type" value="Genomic_DNA"/>
</dbReference>
<evidence type="ECO:0000259" key="6">
    <source>
        <dbReference type="Pfam" id="PF00370"/>
    </source>
</evidence>
<accession>A0ABX4UMQ7</accession>
<dbReference type="PANTHER" id="PTHR43095:SF5">
    <property type="entry name" value="XYLULOSE KINASE"/>
    <property type="match status" value="1"/>
</dbReference>
<dbReference type="Gene3D" id="3.30.420.40">
    <property type="match status" value="2"/>
</dbReference>
<dbReference type="InterPro" id="IPR050406">
    <property type="entry name" value="FGGY_Carb_Kinase"/>
</dbReference>
<keyword evidence="3 5" id="KW-0808">Transferase</keyword>
<dbReference type="InterPro" id="IPR018484">
    <property type="entry name" value="FGGY_N"/>
</dbReference>
<feature type="domain" description="Carbohydrate kinase FGGY C-terminal" evidence="7">
    <location>
        <begin position="256"/>
        <end position="444"/>
    </location>
</feature>
<dbReference type="SUPFAM" id="SSF53067">
    <property type="entry name" value="Actin-like ATPase domain"/>
    <property type="match status" value="2"/>
</dbReference>
<dbReference type="PROSITE" id="PS00445">
    <property type="entry name" value="FGGY_KINASES_2"/>
    <property type="match status" value="1"/>
</dbReference>